<evidence type="ECO:0000256" key="1">
    <source>
        <dbReference type="SAM" id="SignalP"/>
    </source>
</evidence>
<dbReference type="OrthoDB" id="5431298at2759"/>
<proteinExistence type="predicted"/>
<dbReference type="Proteomes" id="UP000635477">
    <property type="component" value="Unassembled WGS sequence"/>
</dbReference>
<comment type="caution">
    <text evidence="2">The sequence shown here is derived from an EMBL/GenBank/DDBJ whole genome shotgun (WGS) entry which is preliminary data.</text>
</comment>
<sequence>MPSFANLITSLACLVAATTAIPTSIVARQHHTDCTVAGEYYYACGPHKGCFAKDPCSSTATPTTKPIAHAPQGECPTGTGIATHLPSALYDIFPEHPALSREPVSAVHMESYDNTSQVEQVIVFSGIPADAKYCGFGWKQGERIERVFLIDGVDALVEIKQLSGFPAEGTTVTYDSIKPFDDSETTSGADFTNWDDITPATHGSGTFDCAETMYFKTALKHKDGNTKLYLGQDENNGYHLTYTC</sequence>
<accession>A0A8H4U9V8</accession>
<feature type="signal peptide" evidence="1">
    <location>
        <begin position="1"/>
        <end position="20"/>
    </location>
</feature>
<keyword evidence="1" id="KW-0732">Signal</keyword>
<evidence type="ECO:0000313" key="2">
    <source>
        <dbReference type="EMBL" id="KAF4972083.1"/>
    </source>
</evidence>
<keyword evidence="3" id="KW-1185">Reference proteome</keyword>
<feature type="chain" id="PRO_5034270931" evidence="1">
    <location>
        <begin position="21"/>
        <end position="244"/>
    </location>
</feature>
<name>A0A8H4U9V8_9HYPO</name>
<protein>
    <submittedName>
        <fullName evidence="2">Uncharacterized protein</fullName>
    </submittedName>
</protein>
<dbReference type="AlphaFoldDB" id="A0A8H4U9V8"/>
<organism evidence="2 3">
    <name type="scientific">Fusarium zealandicum</name>
    <dbReference type="NCBI Taxonomy" id="1053134"/>
    <lineage>
        <taxon>Eukaryota</taxon>
        <taxon>Fungi</taxon>
        <taxon>Dikarya</taxon>
        <taxon>Ascomycota</taxon>
        <taxon>Pezizomycotina</taxon>
        <taxon>Sordariomycetes</taxon>
        <taxon>Hypocreomycetidae</taxon>
        <taxon>Hypocreales</taxon>
        <taxon>Nectriaceae</taxon>
        <taxon>Fusarium</taxon>
        <taxon>Fusarium staphyleae species complex</taxon>
    </lineage>
</organism>
<reference evidence="2" key="1">
    <citation type="journal article" date="2020" name="BMC Genomics">
        <title>Correction to: Identification and distribution of gene clusters required for synthesis of sphingolipid metabolism inhibitors in diverse species of the filamentous fungus Fusarium.</title>
        <authorList>
            <person name="Kim H.S."/>
            <person name="Lohmar J.M."/>
            <person name="Busman M."/>
            <person name="Brown D.W."/>
            <person name="Naumann T.A."/>
            <person name="Divon H.H."/>
            <person name="Lysoe E."/>
            <person name="Uhlig S."/>
            <person name="Proctor R.H."/>
        </authorList>
    </citation>
    <scope>NUCLEOTIDE SEQUENCE</scope>
    <source>
        <strain evidence="2">NRRL 22465</strain>
    </source>
</reference>
<evidence type="ECO:0000313" key="3">
    <source>
        <dbReference type="Proteomes" id="UP000635477"/>
    </source>
</evidence>
<reference evidence="2" key="2">
    <citation type="submission" date="2020-05" db="EMBL/GenBank/DDBJ databases">
        <authorList>
            <person name="Kim H.-S."/>
            <person name="Proctor R.H."/>
            <person name="Brown D.W."/>
        </authorList>
    </citation>
    <scope>NUCLEOTIDE SEQUENCE</scope>
    <source>
        <strain evidence="2">NRRL 22465</strain>
    </source>
</reference>
<gene>
    <name evidence="2" type="ORF">FZEAL_9677</name>
</gene>
<dbReference type="EMBL" id="JABEYC010000937">
    <property type="protein sequence ID" value="KAF4972083.1"/>
    <property type="molecule type" value="Genomic_DNA"/>
</dbReference>